<dbReference type="Proteomes" id="UP000013220">
    <property type="component" value="Unassembled WGS sequence"/>
</dbReference>
<accession>N9TSE6</accession>
<evidence type="ECO:0000313" key="2">
    <source>
        <dbReference type="Proteomes" id="UP000013220"/>
    </source>
</evidence>
<dbReference type="STRING" id="1188235.MBVG_6940"/>
<reference evidence="1 2" key="1">
    <citation type="journal article" date="2013" name="Genome Announc.">
        <title>Draft Genome Sequences of Mycoplasma alkalescens, Mycoplasma arginini, and Mycoplasma bovigenitalium, Three Species with Equivocal Pathogenic Status for Cattle.</title>
        <authorList>
            <person name="Manso-Silvan L."/>
            <person name="Tardy F."/>
            <person name="Baranowski E."/>
            <person name="Barre A."/>
            <person name="Blanchard A."/>
            <person name="Breton M."/>
            <person name="Couture C."/>
            <person name="Citti C."/>
            <person name="Dordet-Frisoni E."/>
            <person name="Dupuy V."/>
            <person name="Gaurivaud P."/>
            <person name="Jacob D."/>
            <person name="Lemaitre C."/>
            <person name="Nikolski M."/>
            <person name="Nouvel L.X."/>
            <person name="Poumarat F."/>
            <person name="Thebault P."/>
            <person name="Theil S."/>
            <person name="Thiaucourt F."/>
            <person name="Sirand-Pugnet P."/>
        </authorList>
    </citation>
    <scope>NUCLEOTIDE SEQUENCE [LARGE SCALE GENOMIC DNA]</scope>
    <source>
        <strain evidence="1 2">51080</strain>
    </source>
</reference>
<gene>
    <name evidence="1" type="ORF">MBVG_6940</name>
</gene>
<sequence length="64" mass="7526">MVYISALNDEHLLSKVIVARSNSGEDIPEEYKKLREIYKLNDKEQNDPLANFARSMTKKENIWQ</sequence>
<organism evidence="1 2">
    <name type="scientific">Mycoplasmopsis bovigenitalium 51080</name>
    <dbReference type="NCBI Taxonomy" id="1188235"/>
    <lineage>
        <taxon>Bacteria</taxon>
        <taxon>Bacillati</taxon>
        <taxon>Mycoplasmatota</taxon>
        <taxon>Mycoplasmoidales</taxon>
        <taxon>Metamycoplasmataceae</taxon>
        <taxon>Mycoplasmopsis</taxon>
    </lineage>
</organism>
<dbReference type="EMBL" id="AORH01000034">
    <property type="protein sequence ID" value="ENY69015.1"/>
    <property type="molecule type" value="Genomic_DNA"/>
</dbReference>
<dbReference type="AlphaFoldDB" id="N9TSE6"/>
<protein>
    <submittedName>
        <fullName evidence="1">Uncharacterized protein</fullName>
    </submittedName>
</protein>
<keyword evidence="2" id="KW-1185">Reference proteome</keyword>
<name>N9TSE6_9BACT</name>
<proteinExistence type="predicted"/>
<comment type="caution">
    <text evidence="1">The sequence shown here is derived from an EMBL/GenBank/DDBJ whole genome shotgun (WGS) entry which is preliminary data.</text>
</comment>
<evidence type="ECO:0000313" key="1">
    <source>
        <dbReference type="EMBL" id="ENY69015.1"/>
    </source>
</evidence>